<dbReference type="EMBL" id="CP019791">
    <property type="protein sequence ID" value="AQT68429.1"/>
    <property type="molecule type" value="Genomic_DNA"/>
</dbReference>
<keyword evidence="4" id="KW-0862">Zinc</keyword>
<dbReference type="PANTHER" id="PTHR11040:SF211">
    <property type="entry name" value="ZINC TRANSPORTER ZIP11"/>
    <property type="match status" value="1"/>
</dbReference>
<sequence length="246" mass="24415">MDTVLAGTLVSLIAGCAMGVGGAFVYVVRRPSDRTLDTLRGFGAGVMLAAVCFGLTVPAVDLGGIRPVIAGIAAGAALVMFAERAVAHMHFGGREVLVAGRTVFLAAAGAVIRSLSAGVAVGAAFGRQGALEAGWPIAIGIGAANIAEGLPIVFVLVGEECKRGRAIGIVLCAGGAAGVGGLVSVSVVSFVPWLLPAGLAFAAGAMLYVVFEEIVPETYAGGSARPATMGLVAGFMLMLMLESVAG</sequence>
<dbReference type="Proteomes" id="UP000189674">
    <property type="component" value="Chromosome"/>
</dbReference>
<proteinExistence type="inferred from homology"/>
<feature type="transmembrane region" description="Helical" evidence="5">
    <location>
        <begin position="65"/>
        <end position="82"/>
    </location>
</feature>
<feature type="transmembrane region" description="Helical" evidence="5">
    <location>
        <begin position="103"/>
        <end position="125"/>
    </location>
</feature>
<name>A0A1U9NKJ8_9BACT</name>
<keyword evidence="7" id="KW-1185">Reference proteome</keyword>
<dbReference type="KEGG" id="alus:STSP2_01589"/>
<keyword evidence="5" id="KW-1133">Transmembrane helix</keyword>
<evidence type="ECO:0000256" key="2">
    <source>
        <dbReference type="ARBA" id="ARBA00006939"/>
    </source>
</evidence>
<evidence type="ECO:0000313" key="6">
    <source>
        <dbReference type="EMBL" id="AQT68429.1"/>
    </source>
</evidence>
<protein>
    <submittedName>
        <fullName evidence="6">Zinc transporter ZupT</fullName>
    </submittedName>
</protein>
<feature type="transmembrane region" description="Helical" evidence="5">
    <location>
        <begin position="193"/>
        <end position="211"/>
    </location>
</feature>
<feature type="transmembrane region" description="Helical" evidence="5">
    <location>
        <begin position="223"/>
        <end position="241"/>
    </location>
</feature>
<keyword evidence="5" id="KW-0472">Membrane</keyword>
<dbReference type="RefSeq" id="WP_146661425.1">
    <property type="nucleotide sequence ID" value="NZ_CP019791.1"/>
</dbReference>
<feature type="transmembrane region" description="Helical" evidence="5">
    <location>
        <begin position="6"/>
        <end position="27"/>
    </location>
</feature>
<gene>
    <name evidence="6" type="ORF">STSP2_01589</name>
</gene>
<evidence type="ECO:0000256" key="3">
    <source>
        <dbReference type="ARBA" id="ARBA00022475"/>
    </source>
</evidence>
<evidence type="ECO:0000313" key="7">
    <source>
        <dbReference type="Proteomes" id="UP000189674"/>
    </source>
</evidence>
<dbReference type="GO" id="GO:0005385">
    <property type="term" value="F:zinc ion transmembrane transporter activity"/>
    <property type="evidence" value="ECO:0007669"/>
    <property type="project" value="TreeGrafter"/>
</dbReference>
<dbReference type="PANTHER" id="PTHR11040">
    <property type="entry name" value="ZINC/IRON TRANSPORTER"/>
    <property type="match status" value="1"/>
</dbReference>
<feature type="transmembrane region" description="Helical" evidence="5">
    <location>
        <begin position="39"/>
        <end position="59"/>
    </location>
</feature>
<dbReference type="GO" id="GO:0005886">
    <property type="term" value="C:plasma membrane"/>
    <property type="evidence" value="ECO:0007669"/>
    <property type="project" value="UniProtKB-SubCell"/>
</dbReference>
<dbReference type="AlphaFoldDB" id="A0A1U9NKJ8"/>
<dbReference type="OrthoDB" id="9787346at2"/>
<feature type="transmembrane region" description="Helical" evidence="5">
    <location>
        <begin position="166"/>
        <end position="187"/>
    </location>
</feature>
<keyword evidence="5" id="KW-0812">Transmembrane</keyword>
<evidence type="ECO:0000256" key="1">
    <source>
        <dbReference type="ARBA" id="ARBA00004651"/>
    </source>
</evidence>
<comment type="subcellular location">
    <subcellularLocation>
        <location evidence="1">Cell membrane</location>
        <topology evidence="1">Multi-pass membrane protein</topology>
    </subcellularLocation>
</comment>
<feature type="transmembrane region" description="Helical" evidence="5">
    <location>
        <begin position="137"/>
        <end position="157"/>
    </location>
</feature>
<evidence type="ECO:0000256" key="4">
    <source>
        <dbReference type="ARBA" id="ARBA00022833"/>
    </source>
</evidence>
<organism evidence="6 7">
    <name type="scientific">Anaerohalosphaera lusitana</name>
    <dbReference type="NCBI Taxonomy" id="1936003"/>
    <lineage>
        <taxon>Bacteria</taxon>
        <taxon>Pseudomonadati</taxon>
        <taxon>Planctomycetota</taxon>
        <taxon>Phycisphaerae</taxon>
        <taxon>Sedimentisphaerales</taxon>
        <taxon>Anaerohalosphaeraceae</taxon>
        <taxon>Anaerohalosphaera</taxon>
    </lineage>
</organism>
<comment type="similarity">
    <text evidence="2">Belongs to the ZIP transporter (TC 2.A.5) family.</text>
</comment>
<dbReference type="STRING" id="1936003.STSP2_01589"/>
<evidence type="ECO:0000256" key="5">
    <source>
        <dbReference type="SAM" id="Phobius"/>
    </source>
</evidence>
<reference evidence="7" key="1">
    <citation type="submission" date="2017-02" db="EMBL/GenBank/DDBJ databases">
        <title>Comparative genomics and description of representatives of a novel lineage of planctomycetes thriving in anoxic sediments.</title>
        <authorList>
            <person name="Spring S."/>
            <person name="Bunk B."/>
            <person name="Sproer C."/>
        </authorList>
    </citation>
    <scope>NUCLEOTIDE SEQUENCE [LARGE SCALE GENOMIC DNA]</scope>
    <source>
        <strain evidence="7">ST-NAGAB-D1</strain>
    </source>
</reference>
<keyword evidence="3" id="KW-1003">Cell membrane</keyword>
<accession>A0A1U9NKJ8</accession>